<dbReference type="EMBL" id="JAACXV010014368">
    <property type="protein sequence ID" value="KAF7267894.1"/>
    <property type="molecule type" value="Genomic_DNA"/>
</dbReference>
<comment type="caution">
    <text evidence="7">The sequence shown here is derived from an EMBL/GenBank/DDBJ whole genome shotgun (WGS) entry which is preliminary data.</text>
</comment>
<dbReference type="SUPFAM" id="SSF56529">
    <property type="entry name" value="FAH"/>
    <property type="match status" value="1"/>
</dbReference>
<reference evidence="7" key="1">
    <citation type="submission" date="2020-08" db="EMBL/GenBank/DDBJ databases">
        <title>Genome sequencing and assembly of the red palm weevil Rhynchophorus ferrugineus.</title>
        <authorList>
            <person name="Dias G.B."/>
            <person name="Bergman C.M."/>
            <person name="Manee M."/>
        </authorList>
    </citation>
    <scope>NUCLEOTIDE SEQUENCE</scope>
    <source>
        <strain evidence="7">AA-2017</strain>
        <tissue evidence="7">Whole larva</tissue>
    </source>
</reference>
<dbReference type="GO" id="GO:0005739">
    <property type="term" value="C:mitochondrion"/>
    <property type="evidence" value="ECO:0007669"/>
    <property type="project" value="TreeGrafter"/>
</dbReference>
<dbReference type="InterPro" id="IPR036663">
    <property type="entry name" value="Fumarylacetoacetase_C_sf"/>
</dbReference>
<evidence type="ECO:0000313" key="8">
    <source>
        <dbReference type="Proteomes" id="UP000625711"/>
    </source>
</evidence>
<dbReference type="OrthoDB" id="411064at2759"/>
<dbReference type="Gene3D" id="3.90.850.10">
    <property type="entry name" value="Fumarylacetoacetase-like, C-terminal domain"/>
    <property type="match status" value="1"/>
</dbReference>
<name>A0A834HTY4_RHYFE</name>
<keyword evidence="8" id="KW-1185">Reference proteome</keyword>
<feature type="domain" description="Fumarylacetoacetase-like C-terminal" evidence="6">
    <location>
        <begin position="13"/>
        <end position="204"/>
    </location>
</feature>
<organism evidence="7 8">
    <name type="scientific">Rhynchophorus ferrugineus</name>
    <name type="common">Red palm weevil</name>
    <name type="synonym">Curculio ferrugineus</name>
    <dbReference type="NCBI Taxonomy" id="354439"/>
    <lineage>
        <taxon>Eukaryota</taxon>
        <taxon>Metazoa</taxon>
        <taxon>Ecdysozoa</taxon>
        <taxon>Arthropoda</taxon>
        <taxon>Hexapoda</taxon>
        <taxon>Insecta</taxon>
        <taxon>Pterygota</taxon>
        <taxon>Neoptera</taxon>
        <taxon>Endopterygota</taxon>
        <taxon>Coleoptera</taxon>
        <taxon>Polyphaga</taxon>
        <taxon>Cucujiformia</taxon>
        <taxon>Curculionidae</taxon>
        <taxon>Dryophthorinae</taxon>
        <taxon>Rhynchophorus</taxon>
    </lineage>
</organism>
<dbReference type="PANTHER" id="PTHR11820:SF7">
    <property type="entry name" value="ACYLPYRUVASE FAHD1, MITOCHONDRIAL"/>
    <property type="match status" value="1"/>
</dbReference>
<comment type="catalytic activity">
    <reaction evidence="4">
        <text>oxaloacetate = enol-oxaloacetate</text>
        <dbReference type="Rhea" id="RHEA:16021"/>
        <dbReference type="ChEBI" id="CHEBI:16452"/>
        <dbReference type="ChEBI" id="CHEBI:17479"/>
        <dbReference type="EC" id="5.3.2.2"/>
    </reaction>
    <physiologicalReaction direction="right-to-left" evidence="4">
        <dbReference type="Rhea" id="RHEA:16023"/>
    </physiologicalReaction>
</comment>
<dbReference type="Proteomes" id="UP000625711">
    <property type="component" value="Unassembled WGS sequence"/>
</dbReference>
<dbReference type="EC" id="5.3.2.2" evidence="5"/>
<dbReference type="GO" id="GO:0046872">
    <property type="term" value="F:metal ion binding"/>
    <property type="evidence" value="ECO:0007669"/>
    <property type="project" value="UniProtKB-KW"/>
</dbReference>
<dbReference type="Pfam" id="PF01557">
    <property type="entry name" value="FAA_hydrolase"/>
    <property type="match status" value="1"/>
</dbReference>
<dbReference type="AlphaFoldDB" id="A0A834HTY4"/>
<evidence type="ECO:0000256" key="4">
    <source>
        <dbReference type="ARBA" id="ARBA00044911"/>
    </source>
</evidence>
<dbReference type="InterPro" id="IPR011234">
    <property type="entry name" value="Fumarylacetoacetase-like_C"/>
</dbReference>
<evidence type="ECO:0000256" key="1">
    <source>
        <dbReference type="ARBA" id="ARBA00010211"/>
    </source>
</evidence>
<comment type="similarity">
    <text evidence="1">Belongs to the FAH family.</text>
</comment>
<dbReference type="PANTHER" id="PTHR11820">
    <property type="entry name" value="ACYLPYRUVASE"/>
    <property type="match status" value="1"/>
</dbReference>
<evidence type="ECO:0000256" key="3">
    <source>
        <dbReference type="ARBA" id="ARBA00042340"/>
    </source>
</evidence>
<gene>
    <name evidence="7" type="ORF">GWI33_018913</name>
</gene>
<keyword evidence="2" id="KW-0479">Metal-binding</keyword>
<proteinExistence type="inferred from homology"/>
<evidence type="ECO:0000256" key="5">
    <source>
        <dbReference type="ARBA" id="ARBA00044973"/>
    </source>
</evidence>
<evidence type="ECO:0000313" key="7">
    <source>
        <dbReference type="EMBL" id="KAF7267894.1"/>
    </source>
</evidence>
<protein>
    <recommendedName>
        <fullName evidence="5">oxaloacetate tautomerase</fullName>
        <ecNumber evidence="5">5.3.2.2</ecNumber>
    </recommendedName>
    <alternativeName>
        <fullName evidence="3">Fumarylacetoacetate hydrolase domain-containing protein 1</fullName>
    </alternativeName>
</protein>
<sequence>MSVHNNFIKTGTKCIGVAANYKSLLKILNRPKPKCPDFFIKPISSYITEGQKIKIPKGFTVNEEVELGVIIKEKCKGVLECNAMNYVGGYCLALDMTATCKLLEARKTGGSWTLGKAFDTACPVSCFISKDEIKDSNNVQLWCSVNGIEKQNGNTNDLLFNIPFLISYISNFITLEANDVIITGSPPGMGPVKEGDIIEAGIVGGVYMKFEVDKE</sequence>
<accession>A0A834HTY4</accession>
<dbReference type="GO" id="GO:0050163">
    <property type="term" value="F:oxaloacetate tautomerase activity"/>
    <property type="evidence" value="ECO:0007669"/>
    <property type="project" value="UniProtKB-EC"/>
</dbReference>
<evidence type="ECO:0000259" key="6">
    <source>
        <dbReference type="Pfam" id="PF01557"/>
    </source>
</evidence>
<dbReference type="GO" id="GO:0018773">
    <property type="term" value="F:acetylpyruvate hydrolase activity"/>
    <property type="evidence" value="ECO:0007669"/>
    <property type="project" value="TreeGrafter"/>
</dbReference>
<evidence type="ECO:0000256" key="2">
    <source>
        <dbReference type="ARBA" id="ARBA00022723"/>
    </source>
</evidence>